<keyword evidence="9 13" id="KW-1133">Transmembrane helix</keyword>
<dbReference type="PANTHER" id="PTHR43221:SF1">
    <property type="entry name" value="PROTEASE HTPX"/>
    <property type="match status" value="1"/>
</dbReference>
<comment type="caution">
    <text evidence="15">The sequence shown here is derived from an EMBL/GenBank/DDBJ whole genome shotgun (WGS) entry which is preliminary data.</text>
</comment>
<evidence type="ECO:0000256" key="10">
    <source>
        <dbReference type="ARBA" id="ARBA00023049"/>
    </source>
</evidence>
<keyword evidence="16" id="KW-1185">Reference proteome</keyword>
<evidence type="ECO:0000313" key="16">
    <source>
        <dbReference type="Proteomes" id="UP000050668"/>
    </source>
</evidence>
<keyword evidence="11 13" id="KW-0472">Membrane</keyword>
<dbReference type="Pfam" id="PF01435">
    <property type="entry name" value="Peptidase_M48"/>
    <property type="match status" value="2"/>
</dbReference>
<protein>
    <recommendedName>
        <fullName evidence="14">Peptidase M48 domain-containing protein</fullName>
    </recommendedName>
</protein>
<sequence>MNEYTILPKDLIHKNENRYFWLVLVISILTYIVLVVSIFGILILLVLALISLFLNALMIGNIRTNAVRLSPAQFPKVYKTAEELCEKMGITNVPDIYVMESGGMLNAFATRFFGRNMVVIYADIFELINTDGDDELNFILAHELAHIKRNHLTKQMFILPAMWIPGIAELYLRACEYTCDRYAAFYTGNNEAAKNSLTMLAVGKNLYLHVNKAEYIEQLNNEKGFFVWLSEVLSTHPPLPKRINEISKLYGETDQGVILLKKSKATWVFGIGSLVSLLVLSAGFYYLVREALLYDPMEEFEDYAEVEEEIPSFIVAVANDDFDKVNQLIEKGEDVYQEDYYGNTALDWAIKGGNPQMVELLLDSGADLNYENSYGNTALMTAAEIGDPNMVRLLVESGGNPNYQDSAGMTALFSAVYGSDLETVKVLLNLGADPSIKDIESMTASMVAIQSDEREIAELLKKYNK</sequence>
<evidence type="ECO:0000256" key="11">
    <source>
        <dbReference type="ARBA" id="ARBA00023136"/>
    </source>
</evidence>
<evidence type="ECO:0000256" key="13">
    <source>
        <dbReference type="SAM" id="Phobius"/>
    </source>
</evidence>
<feature type="transmembrane region" description="Helical" evidence="13">
    <location>
        <begin position="267"/>
        <end position="288"/>
    </location>
</feature>
<keyword evidence="10" id="KW-0482">Metalloprotease</keyword>
<keyword evidence="8" id="KW-0862">Zinc</keyword>
<gene>
    <name evidence="15" type="ORF">AEA09_10395</name>
</gene>
<dbReference type="SMART" id="SM00248">
    <property type="entry name" value="ANK"/>
    <property type="match status" value="4"/>
</dbReference>
<dbReference type="EMBL" id="LGRV01000003">
    <property type="protein sequence ID" value="KOS68912.1"/>
    <property type="molecule type" value="Genomic_DNA"/>
</dbReference>
<dbReference type="InterPro" id="IPR001915">
    <property type="entry name" value="Peptidase_M48"/>
</dbReference>
<feature type="repeat" description="ANK" evidence="12">
    <location>
        <begin position="407"/>
        <end position="439"/>
    </location>
</feature>
<evidence type="ECO:0000256" key="7">
    <source>
        <dbReference type="ARBA" id="ARBA00022801"/>
    </source>
</evidence>
<evidence type="ECO:0000256" key="8">
    <source>
        <dbReference type="ARBA" id="ARBA00022833"/>
    </source>
</evidence>
<organism evidence="15 16">
    <name type="scientific">Lysinibacillus contaminans</name>
    <dbReference type="NCBI Taxonomy" id="1293441"/>
    <lineage>
        <taxon>Bacteria</taxon>
        <taxon>Bacillati</taxon>
        <taxon>Bacillota</taxon>
        <taxon>Bacilli</taxon>
        <taxon>Bacillales</taxon>
        <taxon>Bacillaceae</taxon>
        <taxon>Lysinibacillus</taxon>
    </lineage>
</organism>
<keyword evidence="6" id="KW-0479">Metal-binding</keyword>
<dbReference type="SUPFAM" id="SSF48403">
    <property type="entry name" value="Ankyrin repeat"/>
    <property type="match status" value="1"/>
</dbReference>
<accession>A0ABR5K1V4</accession>
<keyword evidence="7" id="KW-0378">Hydrolase</keyword>
<name>A0ABR5K1V4_9BACI</name>
<dbReference type="Pfam" id="PF12796">
    <property type="entry name" value="Ank_2"/>
    <property type="match status" value="1"/>
</dbReference>
<feature type="domain" description="Peptidase M48" evidence="14">
    <location>
        <begin position="166"/>
        <end position="248"/>
    </location>
</feature>
<dbReference type="PROSITE" id="PS50088">
    <property type="entry name" value="ANK_REPEAT"/>
    <property type="match status" value="3"/>
</dbReference>
<dbReference type="Proteomes" id="UP000050668">
    <property type="component" value="Unassembled WGS sequence"/>
</dbReference>
<evidence type="ECO:0000256" key="1">
    <source>
        <dbReference type="ARBA" id="ARBA00001947"/>
    </source>
</evidence>
<keyword evidence="3" id="KW-1003">Cell membrane</keyword>
<dbReference type="InterPro" id="IPR036770">
    <property type="entry name" value="Ankyrin_rpt-contain_sf"/>
</dbReference>
<proteinExistence type="predicted"/>
<evidence type="ECO:0000256" key="4">
    <source>
        <dbReference type="ARBA" id="ARBA00022670"/>
    </source>
</evidence>
<dbReference type="InterPro" id="IPR002110">
    <property type="entry name" value="Ankyrin_rpt"/>
</dbReference>
<comment type="cofactor">
    <cofactor evidence="1">
        <name>Zn(2+)</name>
        <dbReference type="ChEBI" id="CHEBI:29105"/>
    </cofactor>
</comment>
<feature type="repeat" description="ANK" evidence="12">
    <location>
        <begin position="341"/>
        <end position="373"/>
    </location>
</feature>
<dbReference type="RefSeq" id="WP_053583763.1">
    <property type="nucleotide sequence ID" value="NZ_LGRV01000003.1"/>
</dbReference>
<dbReference type="PROSITE" id="PS50297">
    <property type="entry name" value="ANK_REP_REGION"/>
    <property type="match status" value="3"/>
</dbReference>
<dbReference type="Pfam" id="PF00023">
    <property type="entry name" value="Ank"/>
    <property type="match status" value="1"/>
</dbReference>
<dbReference type="PANTHER" id="PTHR43221">
    <property type="entry name" value="PROTEASE HTPX"/>
    <property type="match status" value="1"/>
</dbReference>
<evidence type="ECO:0000256" key="6">
    <source>
        <dbReference type="ARBA" id="ARBA00022723"/>
    </source>
</evidence>
<keyword evidence="12" id="KW-0040">ANK repeat</keyword>
<keyword evidence="4" id="KW-0645">Protease</keyword>
<evidence type="ECO:0000256" key="12">
    <source>
        <dbReference type="PROSITE-ProRule" id="PRU00023"/>
    </source>
</evidence>
<dbReference type="InterPro" id="IPR050083">
    <property type="entry name" value="HtpX_protease"/>
</dbReference>
<evidence type="ECO:0000256" key="3">
    <source>
        <dbReference type="ARBA" id="ARBA00022475"/>
    </source>
</evidence>
<keyword evidence="5 13" id="KW-0812">Transmembrane</keyword>
<evidence type="ECO:0000256" key="2">
    <source>
        <dbReference type="ARBA" id="ARBA00004651"/>
    </source>
</evidence>
<dbReference type="Gene3D" id="3.30.2010.10">
    <property type="entry name" value="Metalloproteases ('zincins'), catalytic domain"/>
    <property type="match status" value="1"/>
</dbReference>
<dbReference type="Gene3D" id="1.25.40.20">
    <property type="entry name" value="Ankyrin repeat-containing domain"/>
    <property type="match status" value="1"/>
</dbReference>
<dbReference type="CDD" id="cd07325">
    <property type="entry name" value="M48_Ste24p_like"/>
    <property type="match status" value="1"/>
</dbReference>
<reference evidence="16" key="1">
    <citation type="submission" date="2015-07" db="EMBL/GenBank/DDBJ databases">
        <title>Fjat-14205 dsm 2895.</title>
        <authorList>
            <person name="Liu B."/>
            <person name="Wang J."/>
            <person name="Zhu Y."/>
            <person name="Liu G."/>
            <person name="Chen Q."/>
            <person name="Chen Z."/>
            <person name="Lan J."/>
            <person name="Che J."/>
            <person name="Ge C."/>
            <person name="Shi H."/>
            <person name="Pan Z."/>
            <person name="Liu X."/>
        </authorList>
    </citation>
    <scope>NUCLEOTIDE SEQUENCE [LARGE SCALE GENOMIC DNA]</scope>
    <source>
        <strain evidence="16">DSM 25560</strain>
    </source>
</reference>
<feature type="transmembrane region" description="Helical" evidence="13">
    <location>
        <begin position="20"/>
        <end position="53"/>
    </location>
</feature>
<evidence type="ECO:0000256" key="5">
    <source>
        <dbReference type="ARBA" id="ARBA00022692"/>
    </source>
</evidence>
<evidence type="ECO:0000256" key="9">
    <source>
        <dbReference type="ARBA" id="ARBA00022989"/>
    </source>
</evidence>
<feature type="domain" description="Peptidase M48" evidence="14">
    <location>
        <begin position="71"/>
        <end position="158"/>
    </location>
</feature>
<feature type="repeat" description="ANK" evidence="12">
    <location>
        <begin position="374"/>
        <end position="406"/>
    </location>
</feature>
<evidence type="ECO:0000259" key="14">
    <source>
        <dbReference type="Pfam" id="PF01435"/>
    </source>
</evidence>
<evidence type="ECO:0000313" key="15">
    <source>
        <dbReference type="EMBL" id="KOS68912.1"/>
    </source>
</evidence>
<comment type="subcellular location">
    <subcellularLocation>
        <location evidence="2">Cell membrane</location>
        <topology evidence="2">Multi-pass membrane protein</topology>
    </subcellularLocation>
</comment>